<reference evidence="1" key="1">
    <citation type="journal article" date="2019" name="bioRxiv">
        <title>The Genome of the Zebra Mussel, Dreissena polymorpha: A Resource for Invasive Species Research.</title>
        <authorList>
            <person name="McCartney M.A."/>
            <person name="Auch B."/>
            <person name="Kono T."/>
            <person name="Mallez S."/>
            <person name="Zhang Y."/>
            <person name="Obille A."/>
            <person name="Becker A."/>
            <person name="Abrahante J.E."/>
            <person name="Garbe J."/>
            <person name="Badalamenti J.P."/>
            <person name="Herman A."/>
            <person name="Mangelson H."/>
            <person name="Liachko I."/>
            <person name="Sullivan S."/>
            <person name="Sone E.D."/>
            <person name="Koren S."/>
            <person name="Silverstein K.A.T."/>
            <person name="Beckman K.B."/>
            <person name="Gohl D.M."/>
        </authorList>
    </citation>
    <scope>NUCLEOTIDE SEQUENCE</scope>
    <source>
        <strain evidence="1">Duluth1</strain>
        <tissue evidence="1">Whole animal</tissue>
    </source>
</reference>
<comment type="caution">
    <text evidence="1">The sequence shown here is derived from an EMBL/GenBank/DDBJ whole genome shotgun (WGS) entry which is preliminary data.</text>
</comment>
<dbReference type="EMBL" id="JAIWYP010000009">
    <property type="protein sequence ID" value="KAH3769256.1"/>
    <property type="molecule type" value="Genomic_DNA"/>
</dbReference>
<gene>
    <name evidence="1" type="ORF">DPMN_170506</name>
</gene>
<accession>A0A9D4DYJ1</accession>
<reference evidence="1" key="2">
    <citation type="submission" date="2020-11" db="EMBL/GenBank/DDBJ databases">
        <authorList>
            <person name="McCartney M.A."/>
            <person name="Auch B."/>
            <person name="Kono T."/>
            <person name="Mallez S."/>
            <person name="Becker A."/>
            <person name="Gohl D.M."/>
            <person name="Silverstein K.A.T."/>
            <person name="Koren S."/>
            <person name="Bechman K.B."/>
            <person name="Herman A."/>
            <person name="Abrahante J.E."/>
            <person name="Garbe J."/>
        </authorList>
    </citation>
    <scope>NUCLEOTIDE SEQUENCE</scope>
    <source>
        <strain evidence="1">Duluth1</strain>
        <tissue evidence="1">Whole animal</tissue>
    </source>
</reference>
<protein>
    <submittedName>
        <fullName evidence="1">Uncharacterized protein</fullName>
    </submittedName>
</protein>
<organism evidence="1 2">
    <name type="scientific">Dreissena polymorpha</name>
    <name type="common">Zebra mussel</name>
    <name type="synonym">Mytilus polymorpha</name>
    <dbReference type="NCBI Taxonomy" id="45954"/>
    <lineage>
        <taxon>Eukaryota</taxon>
        <taxon>Metazoa</taxon>
        <taxon>Spiralia</taxon>
        <taxon>Lophotrochozoa</taxon>
        <taxon>Mollusca</taxon>
        <taxon>Bivalvia</taxon>
        <taxon>Autobranchia</taxon>
        <taxon>Heteroconchia</taxon>
        <taxon>Euheterodonta</taxon>
        <taxon>Imparidentia</taxon>
        <taxon>Neoheterodontei</taxon>
        <taxon>Myida</taxon>
        <taxon>Dreissenoidea</taxon>
        <taxon>Dreissenidae</taxon>
        <taxon>Dreissena</taxon>
    </lineage>
</organism>
<keyword evidence="2" id="KW-1185">Reference proteome</keyword>
<sequence>MTMLTCSSSAQKVEECRFNWYDGCNPSFGASSCKCENQPMLIGLRCGKWQELLVPV</sequence>
<dbReference type="AlphaFoldDB" id="A0A9D4DYJ1"/>
<proteinExistence type="predicted"/>
<name>A0A9D4DYJ1_DREPO</name>
<evidence type="ECO:0000313" key="2">
    <source>
        <dbReference type="Proteomes" id="UP000828390"/>
    </source>
</evidence>
<evidence type="ECO:0000313" key="1">
    <source>
        <dbReference type="EMBL" id="KAH3769256.1"/>
    </source>
</evidence>
<dbReference type="Proteomes" id="UP000828390">
    <property type="component" value="Unassembled WGS sequence"/>
</dbReference>